<dbReference type="OrthoDB" id="2564566at2759"/>
<evidence type="ECO:0000313" key="2">
    <source>
        <dbReference type="EMBL" id="AAW46491.1"/>
    </source>
</evidence>
<dbReference type="EMBL" id="AE017352">
    <property type="protein sequence ID" value="AAW46491.1"/>
    <property type="molecule type" value="Genomic_DNA"/>
</dbReference>
<feature type="compositionally biased region" description="Low complexity" evidence="1">
    <location>
        <begin position="737"/>
        <end position="746"/>
    </location>
</feature>
<dbReference type="GeneID" id="3254919"/>
<accession>Q5K8S6</accession>
<evidence type="ECO:0000313" key="3">
    <source>
        <dbReference type="Proteomes" id="UP000002149"/>
    </source>
</evidence>
<evidence type="ECO:0000256" key="1">
    <source>
        <dbReference type="SAM" id="MobiDB-lite"/>
    </source>
</evidence>
<dbReference type="Proteomes" id="UP000002149">
    <property type="component" value="Chromosome 12"/>
</dbReference>
<sequence length="847" mass="95364">MLSFCFLSSPKLPSMLFHSDKRPRSALTAIFTESGHADILLGIFNNLAIQHIPALLRVNKYVNSVFTSSSQLQLRYRKSYHSVSPHTQSSAPSRLTNSAEELGLLIEQEKRLSNLCPSEIRCLHFPNAEIAQVQLNHILVTERINREIVFPNAPDSNYLWDGWSVWRIRNAYEFDGESRGGKKAQGVWKWKMNFGAPIDSATMCVEDNVVAVAYAVNHPPCDEISYNSTLKVAHRIYFYSLIPPVGTPQQSDGIFQPPIPHPEAKLPYVEVLVPAKHHMHHIELQLGPGGKVGLLLVSADTTRQNFVGLWDWKAGVSIGKLSPTPDVPVCEDFRFLGPFILSSVMRDLVKKPEDELMVLHNRELDSCASGGRPSCLSASTPQRPKPASVYDDIDYDSEEDTFQGVSEAVPPPLETVYSIDTHAPLPTERGTRPFKRSYITHFGPGSEIDEAYTWDWDEIPFCMPLASLQLPTLNTTPLGVYETPLDSIMDSLHVDTDFHPVRLAFDSFSVDPALLQGERLGVIPFTLSGDTSDGLGAPNVVRCKGIIDITTLLGKTIEAMQWHMAKTKGIDIKLLALGAKLNKKTWRDQLIEAFELFLRSGQDDGWETEEDEPSRYKSKKSRSKRISKRATIISPKQTKSTYKWENPHVVPWKSWDSGVSIRFNHRNIVTAWGTRAVMVEPVPDAKPLVRKKDGQLMRQYWMTLRDYSRHTFHDHPGRPRQVLGGLQHPYLSLDKASLSTASSSTSPSPPESGAKREKPRVIKCPLVNPVPVAQMDNNLIEHSTSEIQDKRLWTKRIFYDELLQSKLMYKEVRAKILLDQKRPYRSSAFDGKMVVIGVESGAHIFTF</sequence>
<dbReference type="RefSeq" id="XP_568008.1">
    <property type="nucleotide sequence ID" value="XM_568008.2"/>
</dbReference>
<dbReference type="VEuPathDB" id="FungiDB:CNL04650"/>
<protein>
    <submittedName>
        <fullName evidence="2">Expressed protein</fullName>
    </submittedName>
</protein>
<accession>Q55LZ2</accession>
<reference evidence="2 3" key="1">
    <citation type="journal article" date="2005" name="Science">
        <title>The genome of the basidiomycetous yeast and human pathogen Cryptococcus neoformans.</title>
        <authorList>
            <person name="Loftus B.J."/>
            <person name="Fung E."/>
            <person name="Roncaglia P."/>
            <person name="Rowley D."/>
            <person name="Amedeo P."/>
            <person name="Bruno D."/>
            <person name="Vamathevan J."/>
            <person name="Miranda M."/>
            <person name="Anderson I.J."/>
            <person name="Fraser J.A."/>
            <person name="Allen J.E."/>
            <person name="Bosdet I.E."/>
            <person name="Brent M.R."/>
            <person name="Chiu R."/>
            <person name="Doering T.L."/>
            <person name="Donlin M.J."/>
            <person name="D'Souza C.A."/>
            <person name="Fox D.S."/>
            <person name="Grinberg V."/>
            <person name="Fu J."/>
            <person name="Fukushima M."/>
            <person name="Haas B.J."/>
            <person name="Huang J.C."/>
            <person name="Janbon G."/>
            <person name="Jones S.J."/>
            <person name="Koo H.L."/>
            <person name="Krzywinski M.I."/>
            <person name="Kwon-Chung J.K."/>
            <person name="Lengeler K.B."/>
            <person name="Maiti R."/>
            <person name="Marra M.A."/>
            <person name="Marra R.E."/>
            <person name="Mathewson C.A."/>
            <person name="Mitchell T.G."/>
            <person name="Pertea M."/>
            <person name="Riggs F.R."/>
            <person name="Salzberg S.L."/>
            <person name="Schein J.E."/>
            <person name="Shvartsbeyn A."/>
            <person name="Shin H."/>
            <person name="Shumway M."/>
            <person name="Specht C.A."/>
            <person name="Suh B.B."/>
            <person name="Tenney A."/>
            <person name="Utterback T.R."/>
            <person name="Wickes B.L."/>
            <person name="Wortman J.R."/>
            <person name="Wye N.H."/>
            <person name="Kronstad J.W."/>
            <person name="Lodge J.K."/>
            <person name="Heitman J."/>
            <person name="Davis R.W."/>
            <person name="Fraser C.M."/>
            <person name="Hyman R.W."/>
        </authorList>
    </citation>
    <scope>NUCLEOTIDE SEQUENCE [LARGE SCALE GENOMIC DNA]</scope>
    <source>
        <strain evidence="3">JEC21 / ATCC MYA-565</strain>
    </source>
</reference>
<dbReference type="PaxDb" id="214684-Q5K8S6"/>
<feature type="compositionally biased region" description="Basic residues" evidence="1">
    <location>
        <begin position="616"/>
        <end position="628"/>
    </location>
</feature>
<gene>
    <name evidence="2" type="ordered locus">CNL04650</name>
</gene>
<feature type="region of interest" description="Disordered" evidence="1">
    <location>
        <begin position="604"/>
        <end position="630"/>
    </location>
</feature>
<proteinExistence type="predicted"/>
<feature type="region of interest" description="Disordered" evidence="1">
    <location>
        <begin position="737"/>
        <end position="759"/>
    </location>
</feature>
<dbReference type="OMA" id="VECLAFC"/>
<dbReference type="HOGENOM" id="CLU_017663_0_0_1"/>
<keyword evidence="3" id="KW-1185">Reference proteome</keyword>
<dbReference type="AlphaFoldDB" id="Q5K8S6"/>
<dbReference type="InParanoid" id="Q5K8S6"/>
<name>Q5K8S6_CRYD1</name>
<dbReference type="eggNOG" id="ENOG502TGKN">
    <property type="taxonomic scope" value="Eukaryota"/>
</dbReference>
<organism evidence="2 3">
    <name type="scientific">Cryptococcus deneoformans (strain JEC21 / ATCC MYA-565)</name>
    <name type="common">Cryptococcus neoformans var. neoformans serotype D</name>
    <dbReference type="NCBI Taxonomy" id="214684"/>
    <lineage>
        <taxon>Eukaryota</taxon>
        <taxon>Fungi</taxon>
        <taxon>Dikarya</taxon>
        <taxon>Basidiomycota</taxon>
        <taxon>Agaricomycotina</taxon>
        <taxon>Tremellomycetes</taxon>
        <taxon>Tremellales</taxon>
        <taxon>Cryptococcaceae</taxon>
        <taxon>Cryptococcus</taxon>
        <taxon>Cryptococcus neoformans species complex</taxon>
    </lineage>
</organism>
<dbReference type="KEGG" id="cne:CNL04650"/>